<organism evidence="1">
    <name type="scientific">marine sediment metagenome</name>
    <dbReference type="NCBI Taxonomy" id="412755"/>
    <lineage>
        <taxon>unclassified sequences</taxon>
        <taxon>metagenomes</taxon>
        <taxon>ecological metagenomes</taxon>
    </lineage>
</organism>
<gene>
    <name evidence="1" type="ORF">LCGC14_2039140</name>
</gene>
<dbReference type="AlphaFoldDB" id="A0A0F9FF11"/>
<protein>
    <submittedName>
        <fullName evidence="1">Uncharacterized protein</fullName>
    </submittedName>
</protein>
<proteinExistence type="predicted"/>
<name>A0A0F9FF11_9ZZZZ</name>
<reference evidence="1" key="1">
    <citation type="journal article" date="2015" name="Nature">
        <title>Complex archaea that bridge the gap between prokaryotes and eukaryotes.</title>
        <authorList>
            <person name="Spang A."/>
            <person name="Saw J.H."/>
            <person name="Jorgensen S.L."/>
            <person name="Zaremba-Niedzwiedzka K."/>
            <person name="Martijn J."/>
            <person name="Lind A.E."/>
            <person name="van Eijk R."/>
            <person name="Schleper C."/>
            <person name="Guy L."/>
            <person name="Ettema T.J."/>
        </authorList>
    </citation>
    <scope>NUCLEOTIDE SEQUENCE</scope>
</reference>
<sequence length="164" mass="16969">MSIGNVVEQLELNHVGMGIRKVAQIVNFGDFTDGGGTTGTLILTKQIPAGSLVMCSKVTVKTGFAGDTTAVMDIGDGSDADIFSQTTHNIFAAARNLMEACDIASSGAGRGTVAISSDTSITLTVTAGSDFGAITAGKMLVEVFYLSTNVELTDDQPTEIRLNN</sequence>
<accession>A0A0F9FF11</accession>
<comment type="caution">
    <text evidence="1">The sequence shown here is derived from an EMBL/GenBank/DDBJ whole genome shotgun (WGS) entry which is preliminary data.</text>
</comment>
<dbReference type="EMBL" id="LAZR01023878">
    <property type="protein sequence ID" value="KKL77016.1"/>
    <property type="molecule type" value="Genomic_DNA"/>
</dbReference>
<evidence type="ECO:0000313" key="1">
    <source>
        <dbReference type="EMBL" id="KKL77016.1"/>
    </source>
</evidence>